<comment type="similarity">
    <text evidence="1 5">Belongs to the peptidase S8 family.</text>
</comment>
<dbReference type="Pfam" id="PF18065">
    <property type="entry name" value="PatG_C"/>
    <property type="match status" value="1"/>
</dbReference>
<evidence type="ECO:0000256" key="1">
    <source>
        <dbReference type="ARBA" id="ARBA00011073"/>
    </source>
</evidence>
<evidence type="ECO:0000256" key="5">
    <source>
        <dbReference type="PROSITE-ProRule" id="PRU01240"/>
    </source>
</evidence>
<gene>
    <name evidence="9" type="ORF">GTS_34380</name>
</gene>
<evidence type="ECO:0000256" key="4">
    <source>
        <dbReference type="ARBA" id="ARBA00022825"/>
    </source>
</evidence>
<name>A0A4D4J554_9PSEU</name>
<reference evidence="10" key="1">
    <citation type="submission" date="2019-04" db="EMBL/GenBank/DDBJ databases">
        <title>Draft genome sequence of Pseudonocardiaceae bacterium SL3-2-4.</title>
        <authorList>
            <person name="Ningsih F."/>
            <person name="Yokota A."/>
            <person name="Sakai Y."/>
            <person name="Nanatani K."/>
            <person name="Yabe S."/>
            <person name="Oetari A."/>
            <person name="Sjamsuridzal W."/>
        </authorList>
    </citation>
    <scope>NUCLEOTIDE SEQUENCE [LARGE SCALE GENOMIC DNA]</scope>
    <source>
        <strain evidence="10">SL3-2-4</strain>
    </source>
</reference>
<proteinExistence type="inferred from homology"/>
<dbReference type="InterPro" id="IPR040483">
    <property type="entry name" value="PatG_dom"/>
</dbReference>
<evidence type="ECO:0000256" key="3">
    <source>
        <dbReference type="ARBA" id="ARBA00022801"/>
    </source>
</evidence>
<dbReference type="PRINTS" id="PR00723">
    <property type="entry name" value="SUBTILISIN"/>
</dbReference>
<dbReference type="InterPro" id="IPR040636">
    <property type="entry name" value="PatG_C"/>
</dbReference>
<evidence type="ECO:0000313" key="9">
    <source>
        <dbReference type="EMBL" id="GDY31805.1"/>
    </source>
</evidence>
<evidence type="ECO:0000313" key="10">
    <source>
        <dbReference type="Proteomes" id="UP000298860"/>
    </source>
</evidence>
<dbReference type="GO" id="GO:0004252">
    <property type="term" value="F:serine-type endopeptidase activity"/>
    <property type="evidence" value="ECO:0007669"/>
    <property type="project" value="UniProtKB-UniRule"/>
</dbReference>
<dbReference type="Proteomes" id="UP000298860">
    <property type="component" value="Unassembled WGS sequence"/>
</dbReference>
<dbReference type="CDD" id="cd07476">
    <property type="entry name" value="Peptidases_S8_thiazoline_oxidase_subtilisin-like_protease"/>
    <property type="match status" value="1"/>
</dbReference>
<feature type="active site" description="Charge relay system" evidence="5">
    <location>
        <position position="64"/>
    </location>
</feature>
<dbReference type="Pfam" id="PF00082">
    <property type="entry name" value="Peptidase_S8"/>
    <property type="match status" value="1"/>
</dbReference>
<accession>A0A4D4J554</accession>
<dbReference type="RefSeq" id="WP_137814854.1">
    <property type="nucleotide sequence ID" value="NZ_BJFL01000017.1"/>
</dbReference>
<dbReference type="PROSITE" id="PS00138">
    <property type="entry name" value="SUBTILASE_SER"/>
    <property type="match status" value="1"/>
</dbReference>
<dbReference type="EMBL" id="BJFL01000017">
    <property type="protein sequence ID" value="GDY31805.1"/>
    <property type="molecule type" value="Genomic_DNA"/>
</dbReference>
<dbReference type="Gene3D" id="3.40.50.200">
    <property type="entry name" value="Peptidase S8/S53 domain"/>
    <property type="match status" value="1"/>
</dbReference>
<dbReference type="GO" id="GO:0006508">
    <property type="term" value="P:proteolysis"/>
    <property type="evidence" value="ECO:0007669"/>
    <property type="project" value="UniProtKB-KW"/>
</dbReference>
<dbReference type="InterPro" id="IPR015500">
    <property type="entry name" value="Peptidase_S8_subtilisin-rel"/>
</dbReference>
<dbReference type="InterPro" id="IPR050131">
    <property type="entry name" value="Peptidase_S8_subtilisin-like"/>
</dbReference>
<dbReference type="SUPFAM" id="SSF52743">
    <property type="entry name" value="Subtilisin-like"/>
    <property type="match status" value="1"/>
</dbReference>
<feature type="domain" description="Peptidase S8/S53" evidence="6">
    <location>
        <begin position="23"/>
        <end position="260"/>
    </location>
</feature>
<keyword evidence="10" id="KW-1185">Reference proteome</keyword>
<dbReference type="InterPro" id="IPR023830">
    <property type="entry name" value="Peptidase_S8A_PatG"/>
</dbReference>
<evidence type="ECO:0000259" key="7">
    <source>
        <dbReference type="Pfam" id="PF18047"/>
    </source>
</evidence>
<feature type="domain" description="PatG C-terminal" evidence="8">
    <location>
        <begin position="525"/>
        <end position="631"/>
    </location>
</feature>
<dbReference type="InterPro" id="IPR000209">
    <property type="entry name" value="Peptidase_S8/S53_dom"/>
</dbReference>
<keyword evidence="2 5" id="KW-0645">Protease</keyword>
<dbReference type="PROSITE" id="PS51892">
    <property type="entry name" value="SUBTILASE"/>
    <property type="match status" value="1"/>
</dbReference>
<dbReference type="OrthoDB" id="9816306at2"/>
<dbReference type="Pfam" id="PF18047">
    <property type="entry name" value="PatG_D"/>
    <property type="match status" value="1"/>
</dbReference>
<evidence type="ECO:0000259" key="6">
    <source>
        <dbReference type="Pfam" id="PF00082"/>
    </source>
</evidence>
<protein>
    <recommendedName>
        <fullName evidence="11">Peptidase S8</fullName>
    </recommendedName>
</protein>
<keyword evidence="4 5" id="KW-0720">Serine protease</keyword>
<dbReference type="PANTHER" id="PTHR43806:SF11">
    <property type="entry name" value="CEREVISIN-RELATED"/>
    <property type="match status" value="1"/>
</dbReference>
<dbReference type="InterPro" id="IPR036852">
    <property type="entry name" value="Peptidase_S8/S53_dom_sf"/>
</dbReference>
<evidence type="ECO:0000259" key="8">
    <source>
        <dbReference type="Pfam" id="PF18065"/>
    </source>
</evidence>
<dbReference type="NCBIfam" id="TIGR03895">
    <property type="entry name" value="protease_PatA"/>
    <property type="match status" value="1"/>
</dbReference>
<sequence>MCEVSRIPGLARLWERTRGVDRIVVAVVDGPVDDGHPAFRGASLGRLPGVWPKDEDRTSATTAHGTLVASVLFGQHDGPVPGVAPHCRGLSVPVFGRRATTSQLELARGIELAVEAGAHVINISGGQLSPPAAAEDALARAVRFCRDRNVLVVAAAGNDGCFCTHVPAALPSVLAVGALSATGRPMTTSNWGAAYQQQGILAPGENILGAVPGGGTTRCSGTSLATPIVAGVAALLLSLQVLAGRDPDPLAVRAALLANADPCEFDPEECVRFLSGTLNIERTVNAVTTEQFDELAEAVRKQPCGCGCDGTEPAAANVVGGDAPAVEAAPTTAADAVPAQRGPGVVTSAGNATAQPWTPLVYAVGVLGYDFGTEARRDSFQQLMGPAAESGANPYDARHMVEHLRAHPSEARALIWTLNLELTPIYAIEPVGAYAADVYELLVGLLAGEVTDEDDAAFVERIAVPGRLSGRTVRLFSGQVVPVVEVEQRRGLYGWEVNRLTAAAVAAVEAATTRPGEVDGAAVGTVLREFLTRVYYDLRNLGATSRDRALNFAATNAFQATQTLAAALGEGMALDTIDVEKSPFCRPDSDCWDVKLRFFDPENNRRARRVYRFTIDVSDVLPVTLGEVRSWSES</sequence>
<keyword evidence="3 5" id="KW-0378">Hydrolase</keyword>
<feature type="domain" description="PatG" evidence="7">
    <location>
        <begin position="361"/>
        <end position="468"/>
    </location>
</feature>
<dbReference type="InterPro" id="IPR023828">
    <property type="entry name" value="Peptidase_S8_Ser-AS"/>
</dbReference>
<dbReference type="AlphaFoldDB" id="A0A4D4J554"/>
<feature type="active site" description="Charge relay system" evidence="5">
    <location>
        <position position="223"/>
    </location>
</feature>
<evidence type="ECO:0000256" key="2">
    <source>
        <dbReference type="ARBA" id="ARBA00022670"/>
    </source>
</evidence>
<organism evidence="9 10">
    <name type="scientific">Gandjariella thermophila</name>
    <dbReference type="NCBI Taxonomy" id="1931992"/>
    <lineage>
        <taxon>Bacteria</taxon>
        <taxon>Bacillati</taxon>
        <taxon>Actinomycetota</taxon>
        <taxon>Actinomycetes</taxon>
        <taxon>Pseudonocardiales</taxon>
        <taxon>Pseudonocardiaceae</taxon>
        <taxon>Gandjariella</taxon>
    </lineage>
</organism>
<dbReference type="InterPro" id="IPR034056">
    <property type="entry name" value="Pep_S8_PatG/PatA-like"/>
</dbReference>
<feature type="active site" description="Charge relay system" evidence="5">
    <location>
        <position position="29"/>
    </location>
</feature>
<comment type="caution">
    <text evidence="9">The sequence shown here is derived from an EMBL/GenBank/DDBJ whole genome shotgun (WGS) entry which is preliminary data.</text>
</comment>
<dbReference type="PANTHER" id="PTHR43806">
    <property type="entry name" value="PEPTIDASE S8"/>
    <property type="match status" value="1"/>
</dbReference>
<evidence type="ECO:0008006" key="11">
    <source>
        <dbReference type="Google" id="ProtNLM"/>
    </source>
</evidence>